<keyword evidence="2" id="KW-1185">Reference proteome</keyword>
<comment type="caution">
    <text evidence="1">The sequence shown here is derived from an EMBL/GenBank/DDBJ whole genome shotgun (WGS) entry which is preliminary data.</text>
</comment>
<accession>A0ABQ7NYS7</accession>
<evidence type="ECO:0000313" key="2">
    <source>
        <dbReference type="Proteomes" id="UP000823674"/>
    </source>
</evidence>
<organism evidence="1 2">
    <name type="scientific">Brassica rapa subsp. trilocularis</name>
    <dbReference type="NCBI Taxonomy" id="1813537"/>
    <lineage>
        <taxon>Eukaryota</taxon>
        <taxon>Viridiplantae</taxon>
        <taxon>Streptophyta</taxon>
        <taxon>Embryophyta</taxon>
        <taxon>Tracheophyta</taxon>
        <taxon>Spermatophyta</taxon>
        <taxon>Magnoliopsida</taxon>
        <taxon>eudicotyledons</taxon>
        <taxon>Gunneridae</taxon>
        <taxon>Pentapetalae</taxon>
        <taxon>rosids</taxon>
        <taxon>malvids</taxon>
        <taxon>Brassicales</taxon>
        <taxon>Brassicaceae</taxon>
        <taxon>Brassiceae</taxon>
        <taxon>Brassica</taxon>
    </lineage>
</organism>
<sequence length="328" mass="36877">MREPQYPSNFLSFSHYKKSESTRKLYSRRKIAYSSRTHRFRRQRASLPPTSLCVYAVIYSALATPDSQRRYGVVVVLAASAHRRVKKTKDLWRDAVDEDDDVMRLMIIQLRFRFSAKGGALIGLELLIINEQGTLIQSSVLSGVDHMCLPMYDDQFRFHVHEDFESNCGLRGDLYGVRCGWPHEATELTIAHSPSGPVMKLYLWDQAATVFYKFTASADTSVILLVMTLNSEHIRGPLPSAQSHHHMFSSTKIPTHNQLLQLSGRELTGKHASELVDKYFEANGDLEGRTQAITVMKVVSPSVLQPLTSPVGITLATTSEMPLFSASD</sequence>
<protein>
    <submittedName>
        <fullName evidence="1">Uncharacterized protein</fullName>
    </submittedName>
</protein>
<name>A0ABQ7NYS7_BRACM</name>
<gene>
    <name evidence="1" type="primary">A01g510380.1_BraROA</name>
    <name evidence="1" type="ORF">IGI04_003581</name>
</gene>
<proteinExistence type="predicted"/>
<dbReference type="EMBL" id="JADBGQ010000001">
    <property type="protein sequence ID" value="KAG5416014.1"/>
    <property type="molecule type" value="Genomic_DNA"/>
</dbReference>
<evidence type="ECO:0000313" key="1">
    <source>
        <dbReference type="EMBL" id="KAG5416014.1"/>
    </source>
</evidence>
<dbReference type="Proteomes" id="UP000823674">
    <property type="component" value="Chromosome A01"/>
</dbReference>
<reference evidence="1 2" key="1">
    <citation type="submission" date="2021-03" db="EMBL/GenBank/DDBJ databases">
        <authorList>
            <person name="King G.J."/>
            <person name="Bancroft I."/>
            <person name="Baten A."/>
            <person name="Bloomfield J."/>
            <person name="Borpatragohain P."/>
            <person name="He Z."/>
            <person name="Irish N."/>
            <person name="Irwin J."/>
            <person name="Liu K."/>
            <person name="Mauleon R.P."/>
            <person name="Moore J."/>
            <person name="Morris R."/>
            <person name="Ostergaard L."/>
            <person name="Wang B."/>
            <person name="Wells R."/>
        </authorList>
    </citation>
    <scope>NUCLEOTIDE SEQUENCE [LARGE SCALE GENOMIC DNA]</scope>
    <source>
        <strain evidence="1">R-o-18</strain>
        <tissue evidence="1">Leaf</tissue>
    </source>
</reference>